<evidence type="ECO:0000313" key="3">
    <source>
        <dbReference type="Proteomes" id="UP001652628"/>
    </source>
</evidence>
<dbReference type="InterPro" id="IPR002716">
    <property type="entry name" value="PIN_dom"/>
</dbReference>
<evidence type="ECO:0000256" key="1">
    <source>
        <dbReference type="SAM" id="MobiDB-lite"/>
    </source>
</evidence>
<dbReference type="PANTHER" id="PTHR16161:SF0">
    <property type="entry name" value="TRANSCRIPTIONAL PROTEIN SWT1"/>
    <property type="match status" value="1"/>
</dbReference>
<feature type="compositionally biased region" description="Polar residues" evidence="1">
    <location>
        <begin position="184"/>
        <end position="199"/>
    </location>
</feature>
<feature type="compositionally biased region" description="Polar residues" evidence="1">
    <location>
        <begin position="161"/>
        <end position="173"/>
    </location>
</feature>
<dbReference type="InterPro" id="IPR052626">
    <property type="entry name" value="SWT1_Regulator"/>
</dbReference>
<dbReference type="SMART" id="SM00670">
    <property type="entry name" value="PINc"/>
    <property type="match status" value="1"/>
</dbReference>
<sequence>MSSSGRNKQSGKLANLRLLGDEERDKLLGTPRLPNVAPGSKQPAQDRLKRLQTNLKRVQDKKPTKEKEKETKRTTRSSSTSAQVRAPIPAPIRRASVSVAPVATVTPPRPLAQRLRVPETKGLSPKNAWEKPKALLDASNRLTAPSANQRLTLLRASLQQKQLAQERNNNDISKPNEKDLKKQVGNSDSAKQSAFNGSVASEVEPEPMEWEESIEVVPPKQEDDILLMRQASDGEELPTRLVDHMYFVLDTNVLMHDIKFVESLTEVVLPGTVGSMLYIPYIIIKELDKLKGQRPSEDPKRLIAVRAIRYLNKKFDETLEIQAQSAVEEAEHLIEVDCPDDSIVNCCLQLSEQVPNMMLLTNDANLRLKANASGIQVSCRSDLMAAHAAEFAALGD</sequence>
<proteinExistence type="predicted"/>
<evidence type="ECO:0000259" key="2">
    <source>
        <dbReference type="SMART" id="SM00670"/>
    </source>
</evidence>
<feature type="compositionally biased region" description="Polar residues" evidence="1">
    <location>
        <begin position="1"/>
        <end position="12"/>
    </location>
</feature>
<dbReference type="CTD" id="54823"/>
<dbReference type="InterPro" id="IPR029060">
    <property type="entry name" value="PIN-like_dom_sf"/>
</dbReference>
<dbReference type="PANTHER" id="PTHR16161">
    <property type="entry name" value="TRANSCRIPTIONAL PROTEIN SWT1"/>
    <property type="match status" value="1"/>
</dbReference>
<dbReference type="Gene3D" id="3.40.50.1010">
    <property type="entry name" value="5'-nuclease"/>
    <property type="match status" value="1"/>
</dbReference>
<dbReference type="SUPFAM" id="SSF88723">
    <property type="entry name" value="PIN domain-like"/>
    <property type="match status" value="1"/>
</dbReference>
<evidence type="ECO:0000313" key="4">
    <source>
        <dbReference type="RefSeq" id="XP_016939065.2"/>
    </source>
</evidence>
<dbReference type="Proteomes" id="UP001652628">
    <property type="component" value="Chromosome X"/>
</dbReference>
<protein>
    <submittedName>
        <fullName evidence="4">Transcriptional protein SWT1</fullName>
    </submittedName>
</protein>
<keyword evidence="3" id="KW-1185">Reference proteome</keyword>
<dbReference type="RefSeq" id="XP_016939065.2">
    <property type="nucleotide sequence ID" value="XM_017083576.4"/>
</dbReference>
<name>A0AB39ZME3_DROSZ</name>
<organism evidence="3 4">
    <name type="scientific">Drosophila suzukii</name>
    <name type="common">Spotted-wing drosophila fruit fly</name>
    <dbReference type="NCBI Taxonomy" id="28584"/>
    <lineage>
        <taxon>Eukaryota</taxon>
        <taxon>Metazoa</taxon>
        <taxon>Ecdysozoa</taxon>
        <taxon>Arthropoda</taxon>
        <taxon>Hexapoda</taxon>
        <taxon>Insecta</taxon>
        <taxon>Pterygota</taxon>
        <taxon>Neoptera</taxon>
        <taxon>Endopterygota</taxon>
        <taxon>Diptera</taxon>
        <taxon>Brachycera</taxon>
        <taxon>Muscomorpha</taxon>
        <taxon>Ephydroidea</taxon>
        <taxon>Drosophilidae</taxon>
        <taxon>Drosophila</taxon>
        <taxon>Sophophora</taxon>
    </lineage>
</organism>
<reference evidence="4" key="1">
    <citation type="submission" date="2025-08" db="UniProtKB">
        <authorList>
            <consortium name="RefSeq"/>
        </authorList>
    </citation>
    <scope>IDENTIFICATION</scope>
</reference>
<dbReference type="AlphaFoldDB" id="A0AB39ZME3"/>
<dbReference type="GeneID" id="108016800"/>
<feature type="compositionally biased region" description="Basic and acidic residues" evidence="1">
    <location>
        <begin position="57"/>
        <end position="73"/>
    </location>
</feature>
<accession>A0AB39ZME3</accession>
<feature type="region of interest" description="Disordered" evidence="1">
    <location>
        <begin position="161"/>
        <end position="208"/>
    </location>
</feature>
<dbReference type="GO" id="GO:0005634">
    <property type="term" value="C:nucleus"/>
    <property type="evidence" value="ECO:0007669"/>
    <property type="project" value="TreeGrafter"/>
</dbReference>
<feature type="domain" description="PIN" evidence="2">
    <location>
        <begin position="245"/>
        <end position="368"/>
    </location>
</feature>
<gene>
    <name evidence="4" type="primary">Swt1</name>
</gene>
<dbReference type="Pfam" id="PF13638">
    <property type="entry name" value="PIN_4"/>
    <property type="match status" value="1"/>
</dbReference>
<feature type="region of interest" description="Disordered" evidence="1">
    <location>
        <begin position="1"/>
        <end position="92"/>
    </location>
</feature>